<evidence type="ECO:0000313" key="3">
    <source>
        <dbReference type="Proteomes" id="UP000023430"/>
    </source>
</evidence>
<evidence type="ECO:0000313" key="2">
    <source>
        <dbReference type="EMBL" id="ETX28998.1"/>
    </source>
</evidence>
<keyword evidence="1" id="KW-1133">Transmembrane helix</keyword>
<dbReference type="eggNOG" id="ENOG5033GCG">
    <property type="taxonomic scope" value="Bacteria"/>
</dbReference>
<feature type="transmembrane region" description="Helical" evidence="1">
    <location>
        <begin position="32"/>
        <end position="54"/>
    </location>
</feature>
<keyword evidence="3" id="KW-1185">Reference proteome</keyword>
<dbReference type="PATRIC" id="fig|1449351.3.peg.2044"/>
<accession>X7F8E8</accession>
<organism evidence="2 3">
    <name type="scientific">Roseivivax isoporae LMG 25204</name>
    <dbReference type="NCBI Taxonomy" id="1449351"/>
    <lineage>
        <taxon>Bacteria</taxon>
        <taxon>Pseudomonadati</taxon>
        <taxon>Pseudomonadota</taxon>
        <taxon>Alphaproteobacteria</taxon>
        <taxon>Rhodobacterales</taxon>
        <taxon>Roseobacteraceae</taxon>
        <taxon>Roseivivax</taxon>
    </lineage>
</organism>
<dbReference type="Proteomes" id="UP000023430">
    <property type="component" value="Unassembled WGS sequence"/>
</dbReference>
<sequence>MGAALLTVAALVGLIAALYEYLTPLTGVTGTLGALIVVVACGLLALAGLILMVASSGRGFWRTLTVLGIVGTFTAALFLHAWIVAGTMVAALVGVLLDMGLARFRDHDRHQSGALPS</sequence>
<keyword evidence="1" id="KW-0472">Membrane</keyword>
<gene>
    <name evidence="2" type="ORF">RISW2_03390</name>
</gene>
<feature type="transmembrane region" description="Helical" evidence="1">
    <location>
        <begin position="66"/>
        <end position="97"/>
    </location>
</feature>
<evidence type="ECO:0000256" key="1">
    <source>
        <dbReference type="SAM" id="Phobius"/>
    </source>
</evidence>
<protein>
    <submittedName>
        <fullName evidence="2">Uncharacterized protein</fullName>
    </submittedName>
</protein>
<keyword evidence="1" id="KW-0812">Transmembrane</keyword>
<name>X7F8E8_9RHOB</name>
<proteinExistence type="predicted"/>
<comment type="caution">
    <text evidence="2">The sequence shown here is derived from an EMBL/GenBank/DDBJ whole genome shotgun (WGS) entry which is preliminary data.</text>
</comment>
<dbReference type="STRING" id="1449351.RISW2_03390"/>
<dbReference type="AlphaFoldDB" id="X7F8E8"/>
<reference evidence="2 3" key="1">
    <citation type="submission" date="2014-01" db="EMBL/GenBank/DDBJ databases">
        <title>Roseivivax isoporae LMG 25204 Genome Sequencing.</title>
        <authorList>
            <person name="Lai Q."/>
            <person name="Li G."/>
            <person name="Shao Z."/>
        </authorList>
    </citation>
    <scope>NUCLEOTIDE SEQUENCE [LARGE SCALE GENOMIC DNA]</scope>
    <source>
        <strain evidence="2 3">LMG 25204</strain>
    </source>
</reference>
<dbReference type="EMBL" id="JAME01000013">
    <property type="protein sequence ID" value="ETX28998.1"/>
    <property type="molecule type" value="Genomic_DNA"/>
</dbReference>